<dbReference type="Gene3D" id="3.30.470.20">
    <property type="entry name" value="ATP-grasp fold, B domain"/>
    <property type="match status" value="1"/>
</dbReference>
<comment type="caution">
    <text evidence="2">The sequence shown here is derived from an EMBL/GenBank/DDBJ whole genome shotgun (WGS) entry which is preliminary data.</text>
</comment>
<gene>
    <name evidence="2" type="ORF">S06H3_58972</name>
</gene>
<feature type="non-terminal residue" evidence="2">
    <location>
        <position position="1"/>
    </location>
</feature>
<name>X1RRD5_9ZZZZ</name>
<accession>X1RRD5</accession>
<dbReference type="EMBL" id="BARV01038245">
    <property type="protein sequence ID" value="GAI58069.1"/>
    <property type="molecule type" value="Genomic_DNA"/>
</dbReference>
<dbReference type="GO" id="GO:0016301">
    <property type="term" value="F:kinase activity"/>
    <property type="evidence" value="ECO:0007669"/>
    <property type="project" value="InterPro"/>
</dbReference>
<feature type="domain" description="Pyruvate phosphate dikinase AMP/ATP-binding" evidence="1">
    <location>
        <begin position="2"/>
        <end position="78"/>
    </location>
</feature>
<protein>
    <recommendedName>
        <fullName evidence="1">Pyruvate phosphate dikinase AMP/ATP-binding domain-containing protein</fullName>
    </recommendedName>
</protein>
<proteinExistence type="predicted"/>
<dbReference type="InterPro" id="IPR002192">
    <property type="entry name" value="PPDK_AMP/ATP-bd"/>
</dbReference>
<evidence type="ECO:0000313" key="2">
    <source>
        <dbReference type="EMBL" id="GAI58069.1"/>
    </source>
</evidence>
<dbReference type="Pfam" id="PF01326">
    <property type="entry name" value="PPDK_N"/>
    <property type="match status" value="1"/>
</dbReference>
<sequence length="80" mass="8802">IGFSVNKLNGKKGVTIYANYGRGESVVGGNIVADCWVFDEFLGKLIMQRCGTKEKRHIKAKEGGTIEVDTPIDQQTQQTN</sequence>
<evidence type="ECO:0000259" key="1">
    <source>
        <dbReference type="Pfam" id="PF01326"/>
    </source>
</evidence>
<dbReference type="GO" id="GO:0005524">
    <property type="term" value="F:ATP binding"/>
    <property type="evidence" value="ECO:0007669"/>
    <property type="project" value="InterPro"/>
</dbReference>
<dbReference type="SUPFAM" id="SSF56059">
    <property type="entry name" value="Glutathione synthetase ATP-binding domain-like"/>
    <property type="match status" value="1"/>
</dbReference>
<reference evidence="2" key="1">
    <citation type="journal article" date="2014" name="Front. Microbiol.">
        <title>High frequency of phylogenetically diverse reductive dehalogenase-homologous genes in deep subseafloor sedimentary metagenomes.</title>
        <authorList>
            <person name="Kawai M."/>
            <person name="Futagami T."/>
            <person name="Toyoda A."/>
            <person name="Takaki Y."/>
            <person name="Nishi S."/>
            <person name="Hori S."/>
            <person name="Arai W."/>
            <person name="Tsubouchi T."/>
            <person name="Morono Y."/>
            <person name="Uchiyama I."/>
            <person name="Ito T."/>
            <person name="Fujiyama A."/>
            <person name="Inagaki F."/>
            <person name="Takami H."/>
        </authorList>
    </citation>
    <scope>NUCLEOTIDE SEQUENCE</scope>
    <source>
        <strain evidence="2">Expedition CK06-06</strain>
    </source>
</reference>
<dbReference type="AlphaFoldDB" id="X1RRD5"/>
<organism evidence="2">
    <name type="scientific">marine sediment metagenome</name>
    <dbReference type="NCBI Taxonomy" id="412755"/>
    <lineage>
        <taxon>unclassified sequences</taxon>
        <taxon>metagenomes</taxon>
        <taxon>ecological metagenomes</taxon>
    </lineage>
</organism>